<name>A0ABS3FXX5_9CYAN</name>
<evidence type="ECO:0000313" key="2">
    <source>
        <dbReference type="EMBL" id="MBO0351995.1"/>
    </source>
</evidence>
<feature type="domain" description="Nif11" evidence="1">
    <location>
        <begin position="1"/>
        <end position="48"/>
    </location>
</feature>
<organism evidence="2 3">
    <name type="scientific">Phormidium pseudopriestleyi FRX01</name>
    <dbReference type="NCBI Taxonomy" id="1759528"/>
    <lineage>
        <taxon>Bacteria</taxon>
        <taxon>Bacillati</taxon>
        <taxon>Cyanobacteriota</taxon>
        <taxon>Cyanophyceae</taxon>
        <taxon>Oscillatoriophycideae</taxon>
        <taxon>Oscillatoriales</taxon>
        <taxon>Oscillatoriaceae</taxon>
        <taxon>Phormidium</taxon>
    </lineage>
</organism>
<comment type="caution">
    <text evidence="2">The sequence shown here is derived from an EMBL/GenBank/DDBJ whole genome shotgun (WGS) entry which is preliminary data.</text>
</comment>
<dbReference type="InterPro" id="IPR022516">
    <property type="entry name" value="CHP03798_Ocin"/>
</dbReference>
<sequence length="77" mass="8732">MTQKNAAALFKAVKQDLALQQQMQAAKNPAAIKKLAKERGYSFTDDELNHEISQLSEEELSRMINPGIAPREHLIRR</sequence>
<dbReference type="EMBL" id="JAFLQW010000618">
    <property type="protein sequence ID" value="MBO0351995.1"/>
    <property type="molecule type" value="Genomic_DNA"/>
</dbReference>
<reference evidence="2 3" key="1">
    <citation type="submission" date="2021-03" db="EMBL/GenBank/DDBJ databases">
        <title>Metabolic Capacity of the Antarctic Cyanobacterium Phormidium pseudopriestleyi that Sustains Oxygenic Photosynthesis in the Presence of Hydrogen Sulfide.</title>
        <authorList>
            <person name="Lumian J.E."/>
            <person name="Jungblut A.D."/>
            <person name="Dillon M.L."/>
            <person name="Hawes I."/>
            <person name="Doran P.T."/>
            <person name="Mackey T.J."/>
            <person name="Dick G.J."/>
            <person name="Grettenberger C.L."/>
            <person name="Sumner D.Y."/>
        </authorList>
    </citation>
    <scope>NUCLEOTIDE SEQUENCE [LARGE SCALE GENOMIC DNA]</scope>
    <source>
        <strain evidence="2 3">FRX01</strain>
    </source>
</reference>
<gene>
    <name evidence="2" type="ORF">J0895_23515</name>
</gene>
<dbReference type="InterPro" id="IPR012903">
    <property type="entry name" value="Nif11"/>
</dbReference>
<dbReference type="NCBIfam" id="TIGR03798">
    <property type="entry name" value="leader_Nif11"/>
    <property type="match status" value="1"/>
</dbReference>
<proteinExistence type="predicted"/>
<dbReference type="RefSeq" id="WP_207090418.1">
    <property type="nucleotide sequence ID" value="NZ_JAFLQW010000618.1"/>
</dbReference>
<accession>A0ABS3FXX5</accession>
<evidence type="ECO:0000313" key="3">
    <source>
        <dbReference type="Proteomes" id="UP000664844"/>
    </source>
</evidence>
<protein>
    <submittedName>
        <fullName evidence="2">Nif11-like leader peptide family natural product</fullName>
    </submittedName>
</protein>
<dbReference type="Proteomes" id="UP000664844">
    <property type="component" value="Unassembled WGS sequence"/>
</dbReference>
<evidence type="ECO:0000259" key="1">
    <source>
        <dbReference type="Pfam" id="PF07862"/>
    </source>
</evidence>
<dbReference type="Pfam" id="PF07862">
    <property type="entry name" value="Nif11"/>
    <property type="match status" value="1"/>
</dbReference>
<keyword evidence="3" id="KW-1185">Reference proteome</keyword>